<dbReference type="PATRIC" id="fig|158899.10.peg.34"/>
<dbReference type="RefSeq" id="WP_061538213.1">
    <property type="nucleotide sequence ID" value="NZ_CP013232.1"/>
</dbReference>
<name>A0A127P521_9BURK</name>
<gene>
    <name evidence="6" type="ORF">CFter6_0033</name>
</gene>
<sequence>MPPDINKLFRTGEFHIDELSREANISKQWLLENINNPWDHPISANHLDFFVCASNAFPKIVADIQAAKETVDLVCWGFDPGMEIGKRQGGTWPRGLTYGDLLSQVAAKGVIVRLMVWYPAGVGKELGLMANNLPGYTNKSDLERVVRAFNDKDDPDLANYYRAFHQTPERAKHCVDWWEKAMTGKMPNLHVRHRCQSADSVEQSMKGETKGYTSIEIAGLKRVPTHHQKPILIDYELPGPTSVGYVMGLNSTTDYWDTPEHIYDDPLRGYQWEGTSDSANLSLRLKPYRDYAIRVQGPALFCLNRNFSTAWDRAAKEWDTTPSAGSLSALRARFKGDQFAPPAGADKHISQIIRTQPEEKDKTIQDAYWLATSQARSYIYIENQYFQHTPWAEHLKAMRLKYAKGMAKAPGKPSIPNLYVFILIPEPEKGGMVPRTYDTVAELGEGASIKKYDDGVKSYRDMQPKADDSFFEKLVKSRAQSDLGTQIGNRIGAGDVLDSANRPPVSAADLEALGIKVLIGKLYTQGGTGKCREIYIHSKLMIIDDAFFTLGSANLNLRSMAGDSEINIACMDKTLPRTMRQKVWANLAGGELDGGDATGTKLEDTHGDWSKKMKKNAAVIDKAAKNSNGIDRLDNHIVKFSDSRGGTGFGVRLAQAPAATTETGEATA</sequence>
<dbReference type="PANTHER" id="PTHR18896">
    <property type="entry name" value="PHOSPHOLIPASE D"/>
    <property type="match status" value="1"/>
</dbReference>
<organism evidence="6">
    <name type="scientific">Collimonas fungivorans</name>
    <dbReference type="NCBI Taxonomy" id="158899"/>
    <lineage>
        <taxon>Bacteria</taxon>
        <taxon>Pseudomonadati</taxon>
        <taxon>Pseudomonadota</taxon>
        <taxon>Betaproteobacteria</taxon>
        <taxon>Burkholderiales</taxon>
        <taxon>Oxalobacteraceae</taxon>
        <taxon>Collimonas</taxon>
    </lineage>
</organism>
<dbReference type="InterPro" id="IPR025202">
    <property type="entry name" value="PLD-like_dom"/>
</dbReference>
<evidence type="ECO:0000256" key="1">
    <source>
        <dbReference type="ARBA" id="ARBA00000798"/>
    </source>
</evidence>
<reference evidence="6 7" key="1">
    <citation type="submission" date="2015-11" db="EMBL/GenBank/DDBJ databases">
        <title>Exploring the genomic traits of fungus-feeding bacterial genus Collimonas.</title>
        <authorList>
            <person name="Song C."/>
            <person name="Schmidt R."/>
            <person name="de Jager V."/>
            <person name="Krzyzanowska D."/>
            <person name="Jongedijk E."/>
            <person name="Cankar K."/>
            <person name="Beekwilder J."/>
            <person name="van Veen A."/>
            <person name="de Boer W."/>
            <person name="van Veen J.A."/>
            <person name="Garbeva P."/>
        </authorList>
    </citation>
    <scope>NUCLEOTIDE SEQUENCE [LARGE SCALE GENOMIC DNA]</scope>
    <source>
        <strain evidence="6 7">Ter6</strain>
    </source>
</reference>
<dbReference type="SUPFAM" id="SSF56024">
    <property type="entry name" value="Phospholipase D/nuclease"/>
    <property type="match status" value="2"/>
</dbReference>
<dbReference type="AlphaFoldDB" id="A0A127P521"/>
<evidence type="ECO:0000313" key="7">
    <source>
        <dbReference type="Proteomes" id="UP000072421"/>
    </source>
</evidence>
<dbReference type="Gene3D" id="3.30.870.10">
    <property type="entry name" value="Endonuclease Chain A"/>
    <property type="match status" value="2"/>
</dbReference>
<evidence type="ECO:0000256" key="4">
    <source>
        <dbReference type="ARBA" id="ARBA00023098"/>
    </source>
</evidence>
<dbReference type="OrthoDB" id="8828485at2"/>
<dbReference type="PROSITE" id="PS50035">
    <property type="entry name" value="PLD"/>
    <property type="match status" value="1"/>
</dbReference>
<feature type="domain" description="PLD phosphodiesterase" evidence="5">
    <location>
        <begin position="532"/>
        <end position="559"/>
    </location>
</feature>
<evidence type="ECO:0000313" key="6">
    <source>
        <dbReference type="EMBL" id="AMO92764.1"/>
    </source>
</evidence>
<dbReference type="Proteomes" id="UP000072421">
    <property type="component" value="Chromosome"/>
</dbReference>
<dbReference type="PANTHER" id="PTHR18896:SF76">
    <property type="entry name" value="PHOSPHOLIPASE"/>
    <property type="match status" value="1"/>
</dbReference>
<accession>A0A127P521</accession>
<dbReference type="InterPro" id="IPR015679">
    <property type="entry name" value="PLipase_D_fam"/>
</dbReference>
<keyword evidence="2" id="KW-0677">Repeat</keyword>
<evidence type="ECO:0000256" key="3">
    <source>
        <dbReference type="ARBA" id="ARBA00022801"/>
    </source>
</evidence>
<evidence type="ECO:0000256" key="2">
    <source>
        <dbReference type="ARBA" id="ARBA00022737"/>
    </source>
</evidence>
<dbReference type="GO" id="GO:0004630">
    <property type="term" value="F:phospholipase D activity"/>
    <property type="evidence" value="ECO:0007669"/>
    <property type="project" value="UniProtKB-EC"/>
</dbReference>
<dbReference type="InterPro" id="IPR001736">
    <property type="entry name" value="PLipase_D/transphosphatidylase"/>
</dbReference>
<protein>
    <submittedName>
        <fullName evidence="6">Phospholipase D family protein</fullName>
    </submittedName>
</protein>
<dbReference type="GO" id="GO:0009395">
    <property type="term" value="P:phospholipid catabolic process"/>
    <property type="evidence" value="ECO:0007669"/>
    <property type="project" value="TreeGrafter"/>
</dbReference>
<keyword evidence="3" id="KW-0378">Hydrolase</keyword>
<proteinExistence type="predicted"/>
<dbReference type="EMBL" id="CP013232">
    <property type="protein sequence ID" value="AMO92764.1"/>
    <property type="molecule type" value="Genomic_DNA"/>
</dbReference>
<keyword evidence="4" id="KW-0443">Lipid metabolism</keyword>
<dbReference type="Pfam" id="PF13091">
    <property type="entry name" value="PLDc_2"/>
    <property type="match status" value="1"/>
</dbReference>
<evidence type="ECO:0000259" key="5">
    <source>
        <dbReference type="PROSITE" id="PS50035"/>
    </source>
</evidence>
<dbReference type="SMART" id="SM00155">
    <property type="entry name" value="PLDc"/>
    <property type="match status" value="2"/>
</dbReference>
<comment type="catalytic activity">
    <reaction evidence="1">
        <text>a 1,2-diacyl-sn-glycero-3-phosphocholine + H2O = a 1,2-diacyl-sn-glycero-3-phosphate + choline + H(+)</text>
        <dbReference type="Rhea" id="RHEA:14445"/>
        <dbReference type="ChEBI" id="CHEBI:15354"/>
        <dbReference type="ChEBI" id="CHEBI:15377"/>
        <dbReference type="ChEBI" id="CHEBI:15378"/>
        <dbReference type="ChEBI" id="CHEBI:57643"/>
        <dbReference type="ChEBI" id="CHEBI:58608"/>
        <dbReference type="EC" id="3.1.4.4"/>
    </reaction>
</comment>